<dbReference type="AlphaFoldDB" id="A0A7H0H6X9"/>
<keyword evidence="2" id="KW-1185">Reference proteome</keyword>
<reference evidence="1 2" key="1">
    <citation type="submission" date="2020-08" db="EMBL/GenBank/DDBJ databases">
        <title>Genome sequence of Tessaracoccus defluvii JCM 17540T.</title>
        <authorList>
            <person name="Hyun D.-W."/>
            <person name="Bae J.-W."/>
        </authorList>
    </citation>
    <scope>NUCLEOTIDE SEQUENCE [LARGE SCALE GENOMIC DNA]</scope>
    <source>
        <strain evidence="1 2">JCM 17540</strain>
    </source>
</reference>
<proteinExistence type="predicted"/>
<accession>A0A7H0H6X9</accession>
<dbReference type="RefSeq" id="WP_187721405.1">
    <property type="nucleotide sequence ID" value="NZ_BAABBL010000001.1"/>
</dbReference>
<dbReference type="Proteomes" id="UP000516117">
    <property type="component" value="Chromosome"/>
</dbReference>
<evidence type="ECO:0000313" key="1">
    <source>
        <dbReference type="EMBL" id="QNP56295.1"/>
    </source>
</evidence>
<gene>
    <name evidence="1" type="ORF">H9L22_02120</name>
</gene>
<organism evidence="1 2">
    <name type="scientific">Tessaracoccus defluvii</name>
    <dbReference type="NCBI Taxonomy" id="1285901"/>
    <lineage>
        <taxon>Bacteria</taxon>
        <taxon>Bacillati</taxon>
        <taxon>Actinomycetota</taxon>
        <taxon>Actinomycetes</taxon>
        <taxon>Propionibacteriales</taxon>
        <taxon>Propionibacteriaceae</taxon>
        <taxon>Tessaracoccus</taxon>
    </lineage>
</organism>
<sequence>MCTVVIRVPESADDDVRILAIRDEDPHRPWRPLGQWWPDRPGVTGVLDELAGGAWLAHDDERLAVLLNREGGSTVAVPASRGGLVLGSIAGDPLPDPLLTLGFNLVEADRGGVRITSWDGGVPRLTDLAPGTHMIAHDDVDDPATPRVAAWLADFAAASTDGDRWWEEWVAVLRRTAEIGPEDDRAIIRDNQPHGYPTLTLLVCAAKIGATGVSATMATLDDPGAWNDVSL</sequence>
<evidence type="ECO:0000313" key="2">
    <source>
        <dbReference type="Proteomes" id="UP000516117"/>
    </source>
</evidence>
<dbReference type="KEGG" id="tdf:H9L22_02120"/>
<protein>
    <submittedName>
        <fullName evidence="1">NRDE family protein</fullName>
    </submittedName>
</protein>
<dbReference type="InterPro" id="IPR008551">
    <property type="entry name" value="TANGO2"/>
</dbReference>
<dbReference type="EMBL" id="CP060789">
    <property type="protein sequence ID" value="QNP56295.1"/>
    <property type="molecule type" value="Genomic_DNA"/>
</dbReference>
<dbReference type="Pfam" id="PF05742">
    <property type="entry name" value="TANGO2"/>
    <property type="match status" value="1"/>
</dbReference>
<name>A0A7H0H6X9_9ACTN</name>